<organism evidence="2 3">
    <name type="scientific">Aporhodopirellula rubra</name>
    <dbReference type="NCBI Taxonomy" id="980271"/>
    <lineage>
        <taxon>Bacteria</taxon>
        <taxon>Pseudomonadati</taxon>
        <taxon>Planctomycetota</taxon>
        <taxon>Planctomycetia</taxon>
        <taxon>Pirellulales</taxon>
        <taxon>Pirellulaceae</taxon>
        <taxon>Aporhodopirellula</taxon>
    </lineage>
</organism>
<keyword evidence="3" id="KW-1185">Reference proteome</keyword>
<evidence type="ECO:0000313" key="2">
    <source>
        <dbReference type="EMBL" id="MBB3207428.1"/>
    </source>
</evidence>
<gene>
    <name evidence="2" type="ORF">FHS27_003249</name>
</gene>
<dbReference type="Pfam" id="PF21751">
    <property type="entry name" value="DACNV"/>
    <property type="match status" value="1"/>
</dbReference>
<sequence length="431" mass="48700">MTNIPPYQFSTQSSYPAEMARVLANQWKKKGVATEYLPDQASLTTILDVCYQASLLREEDDPVRCRIIYATPAHLQTCLTDQTRPHVLAFAEPTALSAHNLRKLAGAADFYRSLLAVDHDAGGRLVIWGMAVTGTEWVNRVEGNRYEGVQLPENLVVQAVRPGHLVAASGYSRVLETMQGQLLTDGFDPFRSAWIADRFVNVRESLLASLHESQTDPLATRVCESFVQDVAQGVVRRVLRLMRNRRRGGMLVFLPDGSHEDGTTEDWLRFRVKFQPNELTMVYRNLILRLVSRALDVGRPLNLQELTWNDYQQIRDAELRRFDDYLIEFGHLLADMMSVDGALVLDHSFRMIGFGGEILGDTPVQEIHRAMDIEAFQSVVERADSAGTRHRSAYRLVNGLNQAIAVVVSQDGDARFVAHQNDKLTYWPYLP</sequence>
<feature type="domain" description="Probable sensor" evidence="1">
    <location>
        <begin position="35"/>
        <end position="131"/>
    </location>
</feature>
<comment type="caution">
    <text evidence="2">The sequence shown here is derived from an EMBL/GenBank/DDBJ whole genome shotgun (WGS) entry which is preliminary data.</text>
</comment>
<dbReference type="EMBL" id="JACHXU010000010">
    <property type="protein sequence ID" value="MBB3207428.1"/>
    <property type="molecule type" value="Genomic_DNA"/>
</dbReference>
<evidence type="ECO:0000313" key="3">
    <source>
        <dbReference type="Proteomes" id="UP000536179"/>
    </source>
</evidence>
<dbReference type="RefSeq" id="WP_246419837.1">
    <property type="nucleotide sequence ID" value="NZ_JACHXU010000010.1"/>
</dbReference>
<name>A0A7W5H6K6_9BACT</name>
<dbReference type="InterPro" id="IPR048551">
    <property type="entry name" value="DACNV"/>
</dbReference>
<accession>A0A7W5H6K6</accession>
<protein>
    <recommendedName>
        <fullName evidence="1">Probable sensor domain-containing protein</fullName>
    </recommendedName>
</protein>
<proteinExistence type="predicted"/>
<dbReference type="Proteomes" id="UP000536179">
    <property type="component" value="Unassembled WGS sequence"/>
</dbReference>
<reference evidence="2 3" key="1">
    <citation type="submission" date="2020-08" db="EMBL/GenBank/DDBJ databases">
        <title>Genomic Encyclopedia of Type Strains, Phase III (KMG-III): the genomes of soil and plant-associated and newly described type strains.</title>
        <authorList>
            <person name="Whitman W."/>
        </authorList>
    </citation>
    <scope>NUCLEOTIDE SEQUENCE [LARGE SCALE GENOMIC DNA]</scope>
    <source>
        <strain evidence="2 3">CECT 8075</strain>
    </source>
</reference>
<dbReference type="AlphaFoldDB" id="A0A7W5H6K6"/>
<evidence type="ECO:0000259" key="1">
    <source>
        <dbReference type="Pfam" id="PF21751"/>
    </source>
</evidence>